<dbReference type="AlphaFoldDB" id="A0AAV4DAN1"/>
<evidence type="ECO:0000256" key="2">
    <source>
        <dbReference type="SAM" id="MobiDB-lite"/>
    </source>
</evidence>
<evidence type="ECO:0000313" key="3">
    <source>
        <dbReference type="EMBL" id="GFO41123.1"/>
    </source>
</evidence>
<feature type="coiled-coil region" evidence="1">
    <location>
        <begin position="452"/>
        <end position="659"/>
    </location>
</feature>
<dbReference type="GO" id="GO:0097539">
    <property type="term" value="C:ciliary transition fiber"/>
    <property type="evidence" value="ECO:0007669"/>
    <property type="project" value="TreeGrafter"/>
</dbReference>
<gene>
    <name evidence="3" type="ORF">PoB_006762800</name>
</gene>
<dbReference type="InterPro" id="IPR033545">
    <property type="entry name" value="CEP89"/>
</dbReference>
<accession>A0AAV4DAN1</accession>
<dbReference type="GO" id="GO:0005814">
    <property type="term" value="C:centriole"/>
    <property type="evidence" value="ECO:0007669"/>
    <property type="project" value="InterPro"/>
</dbReference>
<dbReference type="GO" id="GO:0045202">
    <property type="term" value="C:synapse"/>
    <property type="evidence" value="ECO:0007669"/>
    <property type="project" value="GOC"/>
</dbReference>
<feature type="compositionally biased region" description="Polar residues" evidence="2">
    <location>
        <begin position="34"/>
        <end position="56"/>
    </location>
</feature>
<keyword evidence="1" id="KW-0175">Coiled coil</keyword>
<feature type="coiled-coil region" evidence="1">
    <location>
        <begin position="745"/>
        <end position="793"/>
    </location>
</feature>
<name>A0AAV4DAN1_9GAST</name>
<proteinExistence type="predicted"/>
<feature type="compositionally biased region" description="Polar residues" evidence="2">
    <location>
        <begin position="194"/>
        <end position="219"/>
    </location>
</feature>
<feature type="compositionally biased region" description="Polar residues" evidence="2">
    <location>
        <begin position="306"/>
        <end position="326"/>
    </location>
</feature>
<protein>
    <submittedName>
        <fullName evidence="3">Centrosomal protein of 89 kDa</fullName>
    </submittedName>
</protein>
<feature type="compositionally biased region" description="Basic and acidic residues" evidence="2">
    <location>
        <begin position="176"/>
        <end position="191"/>
    </location>
</feature>
<feature type="region of interest" description="Disordered" evidence="2">
    <location>
        <begin position="93"/>
        <end position="119"/>
    </location>
</feature>
<dbReference type="PANTHER" id="PTHR36170">
    <property type="entry name" value="CENTROSOMAL PROTEIN OF 89 KDA"/>
    <property type="match status" value="1"/>
</dbReference>
<evidence type="ECO:0000313" key="4">
    <source>
        <dbReference type="Proteomes" id="UP000735302"/>
    </source>
</evidence>
<feature type="compositionally biased region" description="Low complexity" evidence="2">
    <location>
        <begin position="21"/>
        <end position="33"/>
    </location>
</feature>
<sequence>MVGSKAKNKRSNVSQALFSAPAYAGSPGSASAATSIQPTMTGKASTSRQKRQTSAGRPQPAILGKPELSDEFSEPESSLFDYQQMDDAGYSTVGFGTWPAQTRSKRPGPSESIPFSSGAYGIYSEPGGLNEHGEGDHAMAGSIADLYATPMKKKSSMRPSGAQRGGDGDGVSLSRTHQDVQAEMQRIHDLPQEMSETMSRSSRQNVRISSTYPPASNQADSGRGSSRRDSVEEDTAAAAEPGGNDLSPDLALIADKMTQSRKNQALQSFSSSIRNGGWEHEEETHVKKQEGMLDNVEVQRLLSEAETVSRTSNRPSRLSGRSSSTPRAGGAGFLSDMEVQQLKLQNEEMMSELMSLRRVAEAIRDGDIESAQTLHARRQVEEMKEENETLKTTVHRLNVELSDLQAKYRPVDPAQIKQAKEVHGLPSKGPIPSWLISKRYLAPLFLAYDDHLDRKDEVIEECKAELASLKKRAEDVLKENQKLRLASGGIAGQSDSTEWHQLKEQARLVLEENQILMERLEVQSLKSKDMYTTHIGEISRIAKKLAVCEGEKADTERELEELALKYKELKHKHDQTVLDMGSQVNVHTHINSISDLKRSVEEEKENVRKEVESMKIKLKASEKERKSQAMQMIDLVAENKKLIAEVEAMQKSVARTQQKMLVLHRAVELSEDKEMVTQEQLANVIKVAEKTAIERDTVYKVAGEQQEESKLTVSKLLKGSVTVGKLEEQLKLCRMKASAKLNTVADRLKEQDEAFNRQKQEFEREIQYLRLLVKEKEELIQSLEQDKKLTEQDLETMWQAATSENNRVKTLLRTGGRKLAENAHIADALKAEMESEELQHFSDNSAAN</sequence>
<keyword evidence="4" id="KW-1185">Reference proteome</keyword>
<feature type="region of interest" description="Disordered" evidence="2">
    <location>
        <begin position="304"/>
        <end position="332"/>
    </location>
</feature>
<reference evidence="3 4" key="1">
    <citation type="journal article" date="2021" name="Elife">
        <title>Chloroplast acquisition without the gene transfer in kleptoplastic sea slugs, Plakobranchus ocellatus.</title>
        <authorList>
            <person name="Maeda T."/>
            <person name="Takahashi S."/>
            <person name="Yoshida T."/>
            <person name="Shimamura S."/>
            <person name="Takaki Y."/>
            <person name="Nagai Y."/>
            <person name="Toyoda A."/>
            <person name="Suzuki Y."/>
            <person name="Arimoto A."/>
            <person name="Ishii H."/>
            <person name="Satoh N."/>
            <person name="Nishiyama T."/>
            <person name="Hasebe M."/>
            <person name="Maruyama T."/>
            <person name="Minagawa J."/>
            <person name="Obokata J."/>
            <person name="Shigenobu S."/>
        </authorList>
    </citation>
    <scope>NUCLEOTIDE SEQUENCE [LARGE SCALE GENOMIC DNA]</scope>
</reference>
<feature type="coiled-coil region" evidence="1">
    <location>
        <begin position="339"/>
        <end position="407"/>
    </location>
</feature>
<dbReference type="GO" id="GO:0007268">
    <property type="term" value="P:chemical synaptic transmission"/>
    <property type="evidence" value="ECO:0007669"/>
    <property type="project" value="InterPro"/>
</dbReference>
<dbReference type="GO" id="GO:0060271">
    <property type="term" value="P:cilium assembly"/>
    <property type="evidence" value="ECO:0007669"/>
    <property type="project" value="InterPro"/>
</dbReference>
<feature type="region of interest" description="Disordered" evidence="2">
    <location>
        <begin position="21"/>
        <end position="77"/>
    </location>
</feature>
<feature type="region of interest" description="Disordered" evidence="2">
    <location>
        <begin position="150"/>
        <end position="249"/>
    </location>
</feature>
<comment type="caution">
    <text evidence="3">The sequence shown here is derived from an EMBL/GenBank/DDBJ whole genome shotgun (WGS) entry which is preliminary data.</text>
</comment>
<dbReference type="PANTHER" id="PTHR36170:SF1">
    <property type="entry name" value="CENTROSOMAL PROTEIN OF 89 KDA"/>
    <property type="match status" value="1"/>
</dbReference>
<dbReference type="GO" id="GO:0007005">
    <property type="term" value="P:mitochondrion organization"/>
    <property type="evidence" value="ECO:0007669"/>
    <property type="project" value="InterPro"/>
</dbReference>
<organism evidence="3 4">
    <name type="scientific">Plakobranchus ocellatus</name>
    <dbReference type="NCBI Taxonomy" id="259542"/>
    <lineage>
        <taxon>Eukaryota</taxon>
        <taxon>Metazoa</taxon>
        <taxon>Spiralia</taxon>
        <taxon>Lophotrochozoa</taxon>
        <taxon>Mollusca</taxon>
        <taxon>Gastropoda</taxon>
        <taxon>Heterobranchia</taxon>
        <taxon>Euthyneura</taxon>
        <taxon>Panpulmonata</taxon>
        <taxon>Sacoglossa</taxon>
        <taxon>Placobranchoidea</taxon>
        <taxon>Plakobranchidae</taxon>
        <taxon>Plakobranchus</taxon>
    </lineage>
</organism>
<evidence type="ECO:0000256" key="1">
    <source>
        <dbReference type="SAM" id="Coils"/>
    </source>
</evidence>
<dbReference type="Proteomes" id="UP000735302">
    <property type="component" value="Unassembled WGS sequence"/>
</dbReference>
<dbReference type="EMBL" id="BLXT01007668">
    <property type="protein sequence ID" value="GFO41123.1"/>
    <property type="molecule type" value="Genomic_DNA"/>
</dbReference>